<protein>
    <submittedName>
        <fullName evidence="2">Uncharacterized protein</fullName>
    </submittedName>
</protein>
<organism evidence="2 3">
    <name type="scientific">Gossypium arboreum</name>
    <name type="common">Tree cotton</name>
    <name type="synonym">Gossypium nanking</name>
    <dbReference type="NCBI Taxonomy" id="29729"/>
    <lineage>
        <taxon>Eukaryota</taxon>
        <taxon>Viridiplantae</taxon>
        <taxon>Streptophyta</taxon>
        <taxon>Embryophyta</taxon>
        <taxon>Tracheophyta</taxon>
        <taxon>Spermatophyta</taxon>
        <taxon>Magnoliopsida</taxon>
        <taxon>eudicotyledons</taxon>
        <taxon>Gunneridae</taxon>
        <taxon>Pentapetalae</taxon>
        <taxon>rosids</taxon>
        <taxon>malvids</taxon>
        <taxon>Malvales</taxon>
        <taxon>Malvaceae</taxon>
        <taxon>Malvoideae</taxon>
        <taxon>Gossypium</taxon>
    </lineage>
</organism>
<dbReference type="EMBL" id="JARKNE010000007">
    <property type="protein sequence ID" value="KAK5817285.1"/>
    <property type="molecule type" value="Genomic_DNA"/>
</dbReference>
<gene>
    <name evidence="2" type="ORF">PVK06_022208</name>
</gene>
<dbReference type="Proteomes" id="UP001358586">
    <property type="component" value="Chromosome 7"/>
</dbReference>
<evidence type="ECO:0000313" key="3">
    <source>
        <dbReference type="Proteomes" id="UP001358586"/>
    </source>
</evidence>
<feature type="region of interest" description="Disordered" evidence="1">
    <location>
        <begin position="83"/>
        <end position="147"/>
    </location>
</feature>
<feature type="compositionally biased region" description="Basic and acidic residues" evidence="1">
    <location>
        <begin position="179"/>
        <end position="194"/>
    </location>
</feature>
<feature type="region of interest" description="Disordered" evidence="1">
    <location>
        <begin position="170"/>
        <end position="201"/>
    </location>
</feature>
<name>A0ABR0P7X9_GOSAR</name>
<comment type="caution">
    <text evidence="2">The sequence shown here is derived from an EMBL/GenBank/DDBJ whole genome shotgun (WGS) entry which is preliminary data.</text>
</comment>
<keyword evidence="3" id="KW-1185">Reference proteome</keyword>
<proteinExistence type="predicted"/>
<dbReference type="Pfam" id="PF07797">
    <property type="entry name" value="DUF1639"/>
    <property type="match status" value="1"/>
</dbReference>
<accession>A0ABR0P7X9</accession>
<feature type="compositionally biased region" description="Polar residues" evidence="1">
    <location>
        <begin position="91"/>
        <end position="100"/>
    </location>
</feature>
<evidence type="ECO:0000313" key="2">
    <source>
        <dbReference type="EMBL" id="KAK5817285.1"/>
    </source>
</evidence>
<sequence>MSCRHSSFTDNAHMPSFFSSFQFIFMGLKKNVFEIERNLASLIPLSHPSPNFSVPSQNPVVPNSDFVPSTYNRSHHLSVAAKEDLNPITEYPSNQKSPLVNPSKFDVKNNTKFPDNPSVTGKDDESDTQQPSRAPTVRPAKNKQKKRRFAVVLTREEIEDDIAAIEALAGGKRLRRPKNRDPSCNRTDRRHLDHLFPGLRN</sequence>
<evidence type="ECO:0000256" key="1">
    <source>
        <dbReference type="SAM" id="MobiDB-lite"/>
    </source>
</evidence>
<feature type="compositionally biased region" description="Polar residues" evidence="1">
    <location>
        <begin position="108"/>
        <end position="119"/>
    </location>
</feature>
<dbReference type="InterPro" id="IPR012438">
    <property type="entry name" value="DUF1639"/>
</dbReference>
<reference evidence="2 3" key="1">
    <citation type="submission" date="2023-03" db="EMBL/GenBank/DDBJ databases">
        <title>WGS of Gossypium arboreum.</title>
        <authorList>
            <person name="Yu D."/>
        </authorList>
    </citation>
    <scope>NUCLEOTIDE SEQUENCE [LARGE SCALE GENOMIC DNA]</scope>
    <source>
        <tissue evidence="2">Leaf</tissue>
    </source>
</reference>